<dbReference type="AlphaFoldDB" id="A0A8H5ZAV6"/>
<organism evidence="2 3">
    <name type="scientific">Cochliobolus sativus</name>
    <name type="common">Common root rot and spot blotch fungus</name>
    <name type="synonym">Bipolaris sorokiniana</name>
    <dbReference type="NCBI Taxonomy" id="45130"/>
    <lineage>
        <taxon>Eukaryota</taxon>
        <taxon>Fungi</taxon>
        <taxon>Dikarya</taxon>
        <taxon>Ascomycota</taxon>
        <taxon>Pezizomycotina</taxon>
        <taxon>Dothideomycetes</taxon>
        <taxon>Pleosporomycetidae</taxon>
        <taxon>Pleosporales</taxon>
        <taxon>Pleosporineae</taxon>
        <taxon>Pleosporaceae</taxon>
        <taxon>Bipolaris</taxon>
    </lineage>
</organism>
<feature type="region of interest" description="Disordered" evidence="1">
    <location>
        <begin position="64"/>
        <end position="85"/>
    </location>
</feature>
<proteinExistence type="predicted"/>
<accession>A0A8H5ZAV6</accession>
<sequence>MSLSSSVASRGGVGVVRSKIQEGETTLVLKVNAGFKGNNHPSRALQVHKEKEEGLQHLKRQYRSKRDAASQLQGPTSFESDRIPRARPSEPLWSLAWGCKKSHHKQRITIERSRSSAVALSERPATYPRQDSHRDMLMKRSLVWCMLCPKDPRDHTSTIPSLFTAVTNATWNPAIFLIQIGFVLRHLSVDNSEAR</sequence>
<dbReference type="Proteomes" id="UP000624244">
    <property type="component" value="Unassembled WGS sequence"/>
</dbReference>
<evidence type="ECO:0000313" key="3">
    <source>
        <dbReference type="Proteomes" id="UP000624244"/>
    </source>
</evidence>
<reference evidence="2" key="1">
    <citation type="submission" date="2019-11" db="EMBL/GenBank/DDBJ databases">
        <title>Bipolaris sorokiniana Genome sequencing.</title>
        <authorList>
            <person name="Wang H."/>
        </authorList>
    </citation>
    <scope>NUCLEOTIDE SEQUENCE</scope>
</reference>
<gene>
    <name evidence="2" type="ORF">GGP41_007662</name>
</gene>
<evidence type="ECO:0000256" key="1">
    <source>
        <dbReference type="SAM" id="MobiDB-lite"/>
    </source>
</evidence>
<evidence type="ECO:0000313" key="2">
    <source>
        <dbReference type="EMBL" id="KAF5844603.1"/>
    </source>
</evidence>
<comment type="caution">
    <text evidence="2">The sequence shown here is derived from an EMBL/GenBank/DDBJ whole genome shotgun (WGS) entry which is preliminary data.</text>
</comment>
<protein>
    <submittedName>
        <fullName evidence="2">Uncharacterized protein</fullName>
    </submittedName>
</protein>
<name>A0A8H5ZAV6_COCSA</name>
<dbReference type="EMBL" id="WNKQ01000022">
    <property type="protein sequence ID" value="KAF5844603.1"/>
    <property type="molecule type" value="Genomic_DNA"/>
</dbReference>